<dbReference type="OrthoDB" id="6432617at2"/>
<evidence type="ECO:0000313" key="6">
    <source>
        <dbReference type="EMBL" id="MBE8611259.1"/>
    </source>
</evidence>
<keyword evidence="2" id="KW-0805">Transcription regulation</keyword>
<name>A0A2X1TXR5_MORMO</name>
<evidence type="ECO:0000256" key="3">
    <source>
        <dbReference type="ARBA" id="ARBA00023125"/>
    </source>
</evidence>
<dbReference type="GO" id="GO:0060567">
    <property type="term" value="P:negative regulation of termination of DNA-templated transcription"/>
    <property type="evidence" value="ECO:0007669"/>
    <property type="project" value="InterPro"/>
</dbReference>
<reference evidence="5" key="2">
    <citation type="journal article" date="2018" name="Genome Biol.">
        <title>SKESA: strategic k-mer extension for scrupulous assemblies.</title>
        <authorList>
            <person name="Souvorov A."/>
            <person name="Agarwala R."/>
            <person name="Lipman D.J."/>
        </authorList>
    </citation>
    <scope>NUCLEOTIDE SEQUENCE</scope>
    <source>
        <strain evidence="5">Morganella morganii ARLG-3209</strain>
    </source>
</reference>
<proteinExistence type="inferred from homology"/>
<evidence type="ECO:0000313" key="7">
    <source>
        <dbReference type="Proteomes" id="UP000650477"/>
    </source>
</evidence>
<reference evidence="6" key="1">
    <citation type="submission" date="2017-12" db="EMBL/GenBank/DDBJ databases">
        <title>Genome sequencing and analysis.</title>
        <authorList>
            <person name="Huang Y.-T."/>
        </authorList>
    </citation>
    <scope>NUCLEOTIDE SEQUENCE</scope>
    <source>
        <strain evidence="6">VGH116</strain>
    </source>
</reference>
<evidence type="ECO:0000313" key="5">
    <source>
        <dbReference type="EMBL" id="HAT3807515.1"/>
    </source>
</evidence>
<dbReference type="Pfam" id="PF06530">
    <property type="entry name" value="Phage_antitermQ"/>
    <property type="match status" value="1"/>
</dbReference>
<keyword evidence="4" id="KW-0804">Transcription</keyword>
<dbReference type="GeneID" id="93360820"/>
<reference evidence="5" key="3">
    <citation type="submission" date="2020-10" db="EMBL/GenBank/DDBJ databases">
        <authorList>
            <consortium name="NCBI Pathogen Detection Project"/>
        </authorList>
    </citation>
    <scope>NUCLEOTIDE SEQUENCE</scope>
    <source>
        <strain evidence="5">Morganella morganii ARLG-3209</strain>
    </source>
</reference>
<sequence>MRDIRQVLERWGAWVVDNQESVYWSPIAAGFKGLIPEKVKSRQQCTDNDALVISGIMAKLNIRNSDMHDLLFDYYVFGKTFIQLAKKYGCSDTHIGKKLQKAEGLVEGMLIMGDVKLEMDGTSHHGGMRTFMNKLHDLKINALRS</sequence>
<dbReference type="Proteomes" id="UP000650477">
    <property type="component" value="Unassembled WGS sequence"/>
</dbReference>
<comment type="similarity">
    <text evidence="1">Belongs to the phage antitermination Q type 1 family.</text>
</comment>
<keyword evidence="3" id="KW-0238">DNA-binding</keyword>
<protein>
    <submittedName>
        <fullName evidence="6">Antitermination protein</fullName>
    </submittedName>
</protein>
<comment type="caution">
    <text evidence="6">The sequence shown here is derived from an EMBL/GenBank/DDBJ whole genome shotgun (WGS) entry which is preliminary data.</text>
</comment>
<evidence type="ECO:0000256" key="1">
    <source>
        <dbReference type="ARBA" id="ARBA00010234"/>
    </source>
</evidence>
<evidence type="ECO:0000256" key="4">
    <source>
        <dbReference type="ARBA" id="ARBA00023163"/>
    </source>
</evidence>
<accession>A0A2X1TXR5</accession>
<dbReference type="EMBL" id="DACSWI010000001">
    <property type="protein sequence ID" value="HAT3807515.1"/>
    <property type="molecule type" value="Genomic_DNA"/>
</dbReference>
<dbReference type="AlphaFoldDB" id="A0A2X1TXR5"/>
<gene>
    <name evidence="6" type="ORF">CYG68_02320</name>
    <name evidence="5" type="ORF">I8608_000305</name>
</gene>
<organism evidence="6 7">
    <name type="scientific">Morganella morganii</name>
    <name type="common">Proteus morganii</name>
    <dbReference type="NCBI Taxonomy" id="582"/>
    <lineage>
        <taxon>Bacteria</taxon>
        <taxon>Pseudomonadati</taxon>
        <taxon>Pseudomonadota</taxon>
        <taxon>Gammaproteobacteria</taxon>
        <taxon>Enterobacterales</taxon>
        <taxon>Morganellaceae</taxon>
        <taxon>Morganella</taxon>
    </lineage>
</organism>
<dbReference type="GO" id="GO:0003677">
    <property type="term" value="F:DNA binding"/>
    <property type="evidence" value="ECO:0007669"/>
    <property type="project" value="UniProtKB-KW"/>
</dbReference>
<evidence type="ECO:0000256" key="2">
    <source>
        <dbReference type="ARBA" id="ARBA00023015"/>
    </source>
</evidence>
<dbReference type="EMBL" id="PKLF01000002">
    <property type="protein sequence ID" value="MBE8611259.1"/>
    <property type="molecule type" value="Genomic_DNA"/>
</dbReference>
<dbReference type="Proteomes" id="UP000865968">
    <property type="component" value="Unassembled WGS sequence"/>
</dbReference>
<dbReference type="RefSeq" id="WP_046024441.1">
    <property type="nucleotide sequence ID" value="NZ_ABGYJJ040000001.1"/>
</dbReference>
<dbReference type="InterPro" id="IPR010534">
    <property type="entry name" value="Phage_933W_GpQ"/>
</dbReference>